<dbReference type="SUPFAM" id="SSF52821">
    <property type="entry name" value="Rhodanese/Cell cycle control phosphatase"/>
    <property type="match status" value="1"/>
</dbReference>
<organism evidence="2 3">
    <name type="scientific">Mucilaginibacter boryungensis</name>
    <dbReference type="NCBI Taxonomy" id="768480"/>
    <lineage>
        <taxon>Bacteria</taxon>
        <taxon>Pseudomonadati</taxon>
        <taxon>Bacteroidota</taxon>
        <taxon>Sphingobacteriia</taxon>
        <taxon>Sphingobacteriales</taxon>
        <taxon>Sphingobacteriaceae</taxon>
        <taxon>Mucilaginibacter</taxon>
    </lineage>
</organism>
<feature type="domain" description="Rhodanese" evidence="1">
    <location>
        <begin position="12"/>
        <end position="89"/>
    </location>
</feature>
<comment type="caution">
    <text evidence="2">The sequence shown here is derived from an EMBL/GenBank/DDBJ whole genome shotgun (WGS) entry which is preliminary data.</text>
</comment>
<dbReference type="Pfam" id="PF00581">
    <property type="entry name" value="Rhodanese"/>
    <property type="match status" value="1"/>
</dbReference>
<sequence>MARYLENNTPMRLLDVREPIEYHTYNIGGLNIPLSLLRNTLPIADWDKQDELIVICKVGLRSKTAQSILHENGYTNVRNLTGGLMALQKLK</sequence>
<dbReference type="InterPro" id="IPR036873">
    <property type="entry name" value="Rhodanese-like_dom_sf"/>
</dbReference>
<dbReference type="Gene3D" id="3.40.250.10">
    <property type="entry name" value="Rhodanese-like domain"/>
    <property type="match status" value="1"/>
</dbReference>
<dbReference type="EMBL" id="JADFFM010000001">
    <property type="protein sequence ID" value="MBE9667136.1"/>
    <property type="molecule type" value="Genomic_DNA"/>
</dbReference>
<protein>
    <submittedName>
        <fullName evidence="2">Rhodanese-like domain-containing protein</fullName>
    </submittedName>
</protein>
<gene>
    <name evidence="2" type="ORF">IRJ18_12250</name>
</gene>
<dbReference type="InterPro" id="IPR001763">
    <property type="entry name" value="Rhodanese-like_dom"/>
</dbReference>
<keyword evidence="3" id="KW-1185">Reference proteome</keyword>
<accession>A0ABR9XIT3</accession>
<dbReference type="Proteomes" id="UP000632774">
    <property type="component" value="Unassembled WGS sequence"/>
</dbReference>
<dbReference type="PANTHER" id="PTHR43031:SF1">
    <property type="entry name" value="PYRIDINE NUCLEOTIDE-DISULPHIDE OXIDOREDUCTASE"/>
    <property type="match status" value="1"/>
</dbReference>
<evidence type="ECO:0000313" key="2">
    <source>
        <dbReference type="EMBL" id="MBE9667136.1"/>
    </source>
</evidence>
<dbReference type="PROSITE" id="PS50206">
    <property type="entry name" value="RHODANESE_3"/>
    <property type="match status" value="1"/>
</dbReference>
<evidence type="ECO:0000313" key="3">
    <source>
        <dbReference type="Proteomes" id="UP000632774"/>
    </source>
</evidence>
<dbReference type="InterPro" id="IPR050229">
    <property type="entry name" value="GlpE_sulfurtransferase"/>
</dbReference>
<dbReference type="CDD" id="cd00158">
    <property type="entry name" value="RHOD"/>
    <property type="match status" value="1"/>
</dbReference>
<evidence type="ECO:0000259" key="1">
    <source>
        <dbReference type="PROSITE" id="PS50206"/>
    </source>
</evidence>
<dbReference type="PANTHER" id="PTHR43031">
    <property type="entry name" value="FAD-DEPENDENT OXIDOREDUCTASE"/>
    <property type="match status" value="1"/>
</dbReference>
<name>A0ABR9XIT3_9SPHI</name>
<proteinExistence type="predicted"/>
<reference evidence="2 3" key="1">
    <citation type="submission" date="2020-10" db="EMBL/GenBank/DDBJ databases">
        <title>Mucilaginibacter mali sp. nov., isolated from rhizosphere soil of apple orchard.</title>
        <authorList>
            <person name="Lee J.-S."/>
            <person name="Kim H.S."/>
            <person name="Kim J.-S."/>
        </authorList>
    </citation>
    <scope>NUCLEOTIDE SEQUENCE [LARGE SCALE GENOMIC DNA]</scope>
    <source>
        <strain evidence="2 3">KCTC 23157</strain>
    </source>
</reference>